<dbReference type="GO" id="GO:0005737">
    <property type="term" value="C:cytoplasm"/>
    <property type="evidence" value="ECO:0007669"/>
    <property type="project" value="TreeGrafter"/>
</dbReference>
<dbReference type="PIRSF" id="PIRSF005962">
    <property type="entry name" value="Pept_M20D_amidohydro"/>
    <property type="match status" value="1"/>
</dbReference>
<comment type="cofactor">
    <cofactor evidence="1">
        <name>Mn(2+)</name>
        <dbReference type="ChEBI" id="CHEBI:29035"/>
    </cofactor>
    <text evidence="1">The Mn(2+) ion enhances activity.</text>
</comment>
<evidence type="ECO:0000259" key="2">
    <source>
        <dbReference type="Pfam" id="PF07687"/>
    </source>
</evidence>
<dbReference type="NCBIfam" id="TIGR01891">
    <property type="entry name" value="amidohydrolases"/>
    <property type="match status" value="1"/>
</dbReference>
<dbReference type="SUPFAM" id="SSF55031">
    <property type="entry name" value="Bacterial exopeptidase dimerisation domain"/>
    <property type="match status" value="1"/>
</dbReference>
<dbReference type="InterPro" id="IPR036264">
    <property type="entry name" value="Bact_exopeptidase_dim_dom"/>
</dbReference>
<dbReference type="GO" id="GO:0016805">
    <property type="term" value="F:dipeptidase activity"/>
    <property type="evidence" value="ECO:0007669"/>
    <property type="project" value="TreeGrafter"/>
</dbReference>
<dbReference type="GO" id="GO:0046657">
    <property type="term" value="P:folic acid catabolic process"/>
    <property type="evidence" value="ECO:0007669"/>
    <property type="project" value="TreeGrafter"/>
</dbReference>
<dbReference type="SUPFAM" id="SSF53187">
    <property type="entry name" value="Zn-dependent exopeptidases"/>
    <property type="match status" value="1"/>
</dbReference>
<evidence type="ECO:0000256" key="1">
    <source>
        <dbReference type="PIRSR" id="PIRSR005962-1"/>
    </source>
</evidence>
<dbReference type="PANTHER" id="PTHR30575:SF3">
    <property type="entry name" value="PEPTIDASE M20 DIMERISATION DOMAIN-CONTAINING PROTEIN"/>
    <property type="match status" value="1"/>
</dbReference>
<dbReference type="OrthoDB" id="9776731at2"/>
<gene>
    <name evidence="3" type="ORF">CFK40_03580</name>
</gene>
<feature type="binding site" evidence="1">
    <location>
        <position position="182"/>
    </location>
    <ligand>
        <name>Mn(2+)</name>
        <dbReference type="ChEBI" id="CHEBI:29035"/>
        <label>2</label>
    </ligand>
</feature>
<proteinExistence type="predicted"/>
<feature type="binding site" evidence="1">
    <location>
        <position position="403"/>
    </location>
    <ligand>
        <name>Mn(2+)</name>
        <dbReference type="ChEBI" id="CHEBI:29035"/>
        <label>2</label>
    </ligand>
</feature>
<dbReference type="Gene3D" id="3.40.630.10">
    <property type="entry name" value="Zn peptidases"/>
    <property type="match status" value="2"/>
</dbReference>
<organism evidence="3 4">
    <name type="scientific">Virgibacillus necropolis</name>
    <dbReference type="NCBI Taxonomy" id="163877"/>
    <lineage>
        <taxon>Bacteria</taxon>
        <taxon>Bacillati</taxon>
        <taxon>Bacillota</taxon>
        <taxon>Bacilli</taxon>
        <taxon>Bacillales</taxon>
        <taxon>Bacillaceae</taxon>
        <taxon>Virgibacillus</taxon>
    </lineage>
</organism>
<dbReference type="KEGG" id="vne:CFK40_03580"/>
<accession>A0A221M942</accession>
<dbReference type="InterPro" id="IPR052030">
    <property type="entry name" value="Peptidase_M20/M20A_hydrolases"/>
</dbReference>
<protein>
    <submittedName>
        <fullName evidence="3">Peptidase M20</fullName>
    </submittedName>
</protein>
<feature type="binding site" evidence="1">
    <location>
        <position position="206"/>
    </location>
    <ligand>
        <name>Mn(2+)</name>
        <dbReference type="ChEBI" id="CHEBI:29035"/>
        <label>2</label>
    </ligand>
</feature>
<dbReference type="Pfam" id="PF01546">
    <property type="entry name" value="Peptidase_M20"/>
    <property type="match status" value="1"/>
</dbReference>
<sequence>MPDKFVGKMVPTLTEWRRTFHQYPELGFMEYVTTYKLGRQLEELGFNVHIGKDVLKKESRLGLPSDAELRTQEEEALKHGVDATWLEKMRGGFTGLVATWDAEHDGDHVAFRYDIDALPINEAKDNQHIPYQDGFVSTNDNIMHACGHDGHMTIGLGVATFIAENHKDLKGRFTLLFQPAEEGGRGAKAMTENGWLDEVDYFYTGHIGISSLPIGTIAATIKGFLATTKLNANFSGVASHAGMKPELGKNALIAATTAATQLYTIPRHSDGISRVNVGKIVAGSGRNIIPDKGYLEIEVRGETKEINHYMLEEAKRIMEAAANMYDVTVDFEVVGGAEEINCNDDVVSIIKKGSNSYSYIKEVLPTINVAGSEDASFMINKVQDNGGKATYMLFGTKLDYPHHHRLFDFQEEVLAVALETYVAILKGGSSK</sequence>
<dbReference type="GO" id="GO:0071713">
    <property type="term" value="F:para-aminobenzoyl-glutamate hydrolase activity"/>
    <property type="evidence" value="ECO:0007669"/>
    <property type="project" value="TreeGrafter"/>
</dbReference>
<dbReference type="Proteomes" id="UP000204391">
    <property type="component" value="Chromosome"/>
</dbReference>
<dbReference type="RefSeq" id="WP_089530721.1">
    <property type="nucleotide sequence ID" value="NZ_CP022437.1"/>
</dbReference>
<feature type="binding site" evidence="1">
    <location>
        <position position="148"/>
    </location>
    <ligand>
        <name>Mn(2+)</name>
        <dbReference type="ChEBI" id="CHEBI:29035"/>
        <label>2</label>
    </ligand>
</feature>
<dbReference type="GO" id="GO:0046872">
    <property type="term" value="F:metal ion binding"/>
    <property type="evidence" value="ECO:0007669"/>
    <property type="project" value="UniProtKB-KW"/>
</dbReference>
<dbReference type="EMBL" id="CP022437">
    <property type="protein sequence ID" value="ASN04151.1"/>
    <property type="molecule type" value="Genomic_DNA"/>
</dbReference>
<keyword evidence="1" id="KW-0464">Manganese</keyword>
<dbReference type="InterPro" id="IPR017439">
    <property type="entry name" value="Amidohydrolase"/>
</dbReference>
<feature type="domain" description="Peptidase M20 dimerisation" evidence="2">
    <location>
        <begin position="232"/>
        <end position="322"/>
    </location>
</feature>
<feature type="binding site" evidence="1">
    <location>
        <position position="146"/>
    </location>
    <ligand>
        <name>Mn(2+)</name>
        <dbReference type="ChEBI" id="CHEBI:29035"/>
        <label>2</label>
    </ligand>
</feature>
<dbReference type="PANTHER" id="PTHR30575">
    <property type="entry name" value="PEPTIDASE M20"/>
    <property type="match status" value="1"/>
</dbReference>
<dbReference type="Pfam" id="PF07687">
    <property type="entry name" value="M20_dimer"/>
    <property type="match status" value="1"/>
</dbReference>
<name>A0A221M942_9BACI</name>
<reference evidence="3 4" key="1">
    <citation type="journal article" date="2003" name="Int. J. Syst. Evol. Microbiol.">
        <title>Virgibacillus carmonensis sp. nov., Virgibacillus necropolis sp. nov. and Virgibacillus picturae sp. nov., three novel species isolated from deteriorated mural paintings, transfer of the species of the genus salibacillus to Virgibacillus, as Virgibacillus marismortui comb. nov. and Virgibacillus salexigens comb. nov., and emended description of the genus Virgibacillus.</title>
        <authorList>
            <person name="Heyrman J."/>
            <person name="Logan N.A."/>
            <person name="Busse H.J."/>
            <person name="Balcaen A."/>
            <person name="Lebbe L."/>
            <person name="Rodriguez-Diaz M."/>
            <person name="Swings J."/>
            <person name="De Vos P."/>
        </authorList>
    </citation>
    <scope>NUCLEOTIDE SEQUENCE [LARGE SCALE GENOMIC DNA]</scope>
    <source>
        <strain evidence="3 4">LMG 19488</strain>
    </source>
</reference>
<keyword evidence="4" id="KW-1185">Reference proteome</keyword>
<dbReference type="InterPro" id="IPR002933">
    <property type="entry name" value="Peptidase_M20"/>
</dbReference>
<dbReference type="AlphaFoldDB" id="A0A221M942"/>
<evidence type="ECO:0000313" key="4">
    <source>
        <dbReference type="Proteomes" id="UP000204391"/>
    </source>
</evidence>
<dbReference type="InterPro" id="IPR011650">
    <property type="entry name" value="Peptidase_M20_dimer"/>
</dbReference>
<evidence type="ECO:0000313" key="3">
    <source>
        <dbReference type="EMBL" id="ASN04151.1"/>
    </source>
</evidence>
<keyword evidence="1" id="KW-0479">Metal-binding</keyword>